<dbReference type="InterPro" id="IPR002075">
    <property type="entry name" value="NTF2_dom"/>
</dbReference>
<feature type="compositionally biased region" description="Basic residues" evidence="1">
    <location>
        <begin position="275"/>
        <end position="286"/>
    </location>
</feature>
<dbReference type="SUPFAM" id="SSF54427">
    <property type="entry name" value="NTF2-like"/>
    <property type="match status" value="1"/>
</dbReference>
<feature type="compositionally biased region" description="Low complexity" evidence="1">
    <location>
        <begin position="309"/>
        <end position="323"/>
    </location>
</feature>
<dbReference type="Proteomes" id="UP001175228">
    <property type="component" value="Unassembled WGS sequence"/>
</dbReference>
<dbReference type="Gene3D" id="3.10.450.50">
    <property type="match status" value="1"/>
</dbReference>
<proteinExistence type="predicted"/>
<feature type="region of interest" description="Disordered" evidence="1">
    <location>
        <begin position="188"/>
        <end position="211"/>
    </location>
</feature>
<keyword evidence="4" id="KW-1185">Reference proteome</keyword>
<feature type="region of interest" description="Disordered" evidence="1">
    <location>
        <begin position="257"/>
        <end position="327"/>
    </location>
</feature>
<dbReference type="EMBL" id="JAUEPU010000019">
    <property type="protein sequence ID" value="KAK0494948.1"/>
    <property type="molecule type" value="Genomic_DNA"/>
</dbReference>
<dbReference type="InterPro" id="IPR018222">
    <property type="entry name" value="Nuclear_transport_factor_2_euk"/>
</dbReference>
<comment type="caution">
    <text evidence="3">The sequence shown here is derived from an EMBL/GenBank/DDBJ whole genome shotgun (WGS) entry which is preliminary data.</text>
</comment>
<dbReference type="InterPro" id="IPR032710">
    <property type="entry name" value="NTF2-like_dom_sf"/>
</dbReference>
<evidence type="ECO:0000313" key="4">
    <source>
        <dbReference type="Proteomes" id="UP001175228"/>
    </source>
</evidence>
<dbReference type="Pfam" id="PF22602">
    <property type="entry name" value="NXF_NTF2"/>
    <property type="match status" value="1"/>
</dbReference>
<reference evidence="3" key="1">
    <citation type="submission" date="2023-06" db="EMBL/GenBank/DDBJ databases">
        <authorList>
            <consortium name="Lawrence Berkeley National Laboratory"/>
            <person name="Ahrendt S."/>
            <person name="Sahu N."/>
            <person name="Indic B."/>
            <person name="Wong-Bajracharya J."/>
            <person name="Merenyi Z."/>
            <person name="Ke H.-M."/>
            <person name="Monk M."/>
            <person name="Kocsube S."/>
            <person name="Drula E."/>
            <person name="Lipzen A."/>
            <person name="Balint B."/>
            <person name="Henrissat B."/>
            <person name="Andreopoulos B."/>
            <person name="Martin F.M."/>
            <person name="Harder C.B."/>
            <person name="Rigling D."/>
            <person name="Ford K.L."/>
            <person name="Foster G.D."/>
            <person name="Pangilinan J."/>
            <person name="Papanicolaou A."/>
            <person name="Barry K."/>
            <person name="LaButti K."/>
            <person name="Viragh M."/>
            <person name="Koriabine M."/>
            <person name="Yan M."/>
            <person name="Riley R."/>
            <person name="Champramary S."/>
            <person name="Plett K.L."/>
            <person name="Tsai I.J."/>
            <person name="Slot J."/>
            <person name="Sipos G."/>
            <person name="Plett J."/>
            <person name="Nagy L.G."/>
            <person name="Grigoriev I.V."/>
        </authorList>
    </citation>
    <scope>NUCLEOTIDE SEQUENCE</scope>
    <source>
        <strain evidence="3">HWK02</strain>
    </source>
</reference>
<evidence type="ECO:0000313" key="3">
    <source>
        <dbReference type="EMBL" id="KAK0494948.1"/>
    </source>
</evidence>
<feature type="region of interest" description="Disordered" evidence="1">
    <location>
        <begin position="1"/>
        <end position="80"/>
    </location>
</feature>
<accession>A0AA39Q4Z8</accession>
<dbReference type="AlphaFoldDB" id="A0AA39Q4Z8"/>
<protein>
    <recommendedName>
        <fullName evidence="2">NTF2 domain-containing protein</fullName>
    </recommendedName>
</protein>
<name>A0AA39Q4Z8_9AGAR</name>
<evidence type="ECO:0000256" key="1">
    <source>
        <dbReference type="SAM" id="MobiDB-lite"/>
    </source>
</evidence>
<gene>
    <name evidence="3" type="ORF">EDD18DRAFT_1173225</name>
</gene>
<feature type="domain" description="NTF2" evidence="2">
    <location>
        <begin position="363"/>
        <end position="515"/>
    </location>
</feature>
<evidence type="ECO:0000259" key="2">
    <source>
        <dbReference type="PROSITE" id="PS50177"/>
    </source>
</evidence>
<sequence>MYGYAQRNHYPTASASNFGKGKSSRVQETTIHAEDYQPNECINKRKQAAPPVISTTSRGGRPFIRGAGLRGGGNRASFSRRQSIAGGSPLRAYSNASLHPVAPRNPFRVQAPPASYSSSTINDPPSNTRNNFEAVEIRVPNITIEPENKRQKLTHEETAVVAVSTPCSHPPDAPLKTEEADTNVTPLATPTTTGSKRYHPLPPDCQKSHPNWSTNRKHWYKLESKFLKSRGLNILRSFFRDDGMVIDWSSPVPVWSDTLQPEQSSSSSPYPPPTPKKRRKKSKASKRNFNGIISSEPIILPGPDPTPSPNDNIDIISITSSDTGNDEPEVIIIDDDDSTQPAIQMPTAETFSDVDPRATMESHALQYLKQYVLTFDHDRSLLREAYTENALFSYSIVHDKPLSMSEAHLFSGCETSSNTTLRAGPADIVEALSSFGKHQFFPRRATLNADYDLLYLGNDQILLAVHGQVVDPRSDEEDAKVAVDQSFVLCSNEISGPWPLVAVSHQMVLRDQAWLPACQLRLPWL</sequence>
<dbReference type="PROSITE" id="PS50177">
    <property type="entry name" value="NTF2_DOMAIN"/>
    <property type="match status" value="1"/>
</dbReference>
<organism evidence="3 4">
    <name type="scientific">Armillaria luteobubalina</name>
    <dbReference type="NCBI Taxonomy" id="153913"/>
    <lineage>
        <taxon>Eukaryota</taxon>
        <taxon>Fungi</taxon>
        <taxon>Dikarya</taxon>
        <taxon>Basidiomycota</taxon>
        <taxon>Agaricomycotina</taxon>
        <taxon>Agaricomycetes</taxon>
        <taxon>Agaricomycetidae</taxon>
        <taxon>Agaricales</taxon>
        <taxon>Marasmiineae</taxon>
        <taxon>Physalacriaceae</taxon>
        <taxon>Armillaria</taxon>
    </lineage>
</organism>